<evidence type="ECO:0000256" key="6">
    <source>
        <dbReference type="PROSITE-ProRule" id="PRU01373"/>
    </source>
</evidence>
<feature type="chain" id="PRO_5039488581" evidence="7">
    <location>
        <begin position="33"/>
        <end position="254"/>
    </location>
</feature>
<dbReference type="Proteomes" id="UP000578449">
    <property type="component" value="Unassembled WGS sequence"/>
</dbReference>
<dbReference type="PANTHER" id="PTHR30582">
    <property type="entry name" value="L,D-TRANSPEPTIDASE"/>
    <property type="match status" value="1"/>
</dbReference>
<dbReference type="GO" id="GO:0016740">
    <property type="term" value="F:transferase activity"/>
    <property type="evidence" value="ECO:0007669"/>
    <property type="project" value="UniProtKB-KW"/>
</dbReference>
<evidence type="ECO:0000256" key="5">
    <source>
        <dbReference type="ARBA" id="ARBA00023316"/>
    </source>
</evidence>
<evidence type="ECO:0000256" key="3">
    <source>
        <dbReference type="ARBA" id="ARBA00022960"/>
    </source>
</evidence>
<name>A0A840PIY7_9ACTN</name>
<dbReference type="SUPFAM" id="SSF141523">
    <property type="entry name" value="L,D-transpeptidase catalytic domain-like"/>
    <property type="match status" value="1"/>
</dbReference>
<keyword evidence="2" id="KW-0808">Transferase</keyword>
<reference evidence="9 10" key="1">
    <citation type="submission" date="2020-08" db="EMBL/GenBank/DDBJ databases">
        <title>Genomic Encyclopedia of Type Strains, Phase IV (KMG-IV): sequencing the most valuable type-strain genomes for metagenomic binning, comparative biology and taxonomic classification.</title>
        <authorList>
            <person name="Goeker M."/>
        </authorList>
    </citation>
    <scope>NUCLEOTIDE SEQUENCE [LARGE SCALE GENOMIC DNA]</scope>
    <source>
        <strain evidence="9 10">DSM 45615</strain>
    </source>
</reference>
<gene>
    <name evidence="9" type="ORF">HNP84_009261</name>
</gene>
<dbReference type="GO" id="GO:0071972">
    <property type="term" value="F:peptidoglycan L,D-transpeptidase activity"/>
    <property type="evidence" value="ECO:0007669"/>
    <property type="project" value="TreeGrafter"/>
</dbReference>
<keyword evidence="4 6" id="KW-0573">Peptidoglycan synthesis</keyword>
<evidence type="ECO:0000256" key="2">
    <source>
        <dbReference type="ARBA" id="ARBA00022679"/>
    </source>
</evidence>
<dbReference type="GO" id="GO:0071555">
    <property type="term" value="P:cell wall organization"/>
    <property type="evidence" value="ECO:0007669"/>
    <property type="project" value="UniProtKB-UniRule"/>
</dbReference>
<evidence type="ECO:0000313" key="10">
    <source>
        <dbReference type="Proteomes" id="UP000578449"/>
    </source>
</evidence>
<dbReference type="InterPro" id="IPR050979">
    <property type="entry name" value="LD-transpeptidase"/>
</dbReference>
<organism evidence="9 10">
    <name type="scientific">Thermocatellispora tengchongensis</name>
    <dbReference type="NCBI Taxonomy" id="1073253"/>
    <lineage>
        <taxon>Bacteria</taxon>
        <taxon>Bacillati</taxon>
        <taxon>Actinomycetota</taxon>
        <taxon>Actinomycetes</taxon>
        <taxon>Streptosporangiales</taxon>
        <taxon>Streptosporangiaceae</taxon>
        <taxon>Thermocatellispora</taxon>
    </lineage>
</organism>
<accession>A0A840PIY7</accession>
<comment type="pathway">
    <text evidence="1 6">Cell wall biogenesis; peptidoglycan biosynthesis.</text>
</comment>
<dbReference type="InterPro" id="IPR005490">
    <property type="entry name" value="LD_TPept_cat_dom"/>
</dbReference>
<feature type="active site" description="Nucleophile" evidence="6">
    <location>
        <position position="230"/>
    </location>
</feature>
<dbReference type="GO" id="GO:0018104">
    <property type="term" value="P:peptidoglycan-protein cross-linking"/>
    <property type="evidence" value="ECO:0007669"/>
    <property type="project" value="TreeGrafter"/>
</dbReference>
<evidence type="ECO:0000313" key="9">
    <source>
        <dbReference type="EMBL" id="MBB5139498.1"/>
    </source>
</evidence>
<feature type="signal peptide" evidence="7">
    <location>
        <begin position="1"/>
        <end position="32"/>
    </location>
</feature>
<dbReference type="GO" id="GO:0005576">
    <property type="term" value="C:extracellular region"/>
    <property type="evidence" value="ECO:0007669"/>
    <property type="project" value="TreeGrafter"/>
</dbReference>
<dbReference type="Gene3D" id="2.40.440.10">
    <property type="entry name" value="L,D-transpeptidase catalytic domain-like"/>
    <property type="match status" value="1"/>
</dbReference>
<evidence type="ECO:0000256" key="1">
    <source>
        <dbReference type="ARBA" id="ARBA00004752"/>
    </source>
</evidence>
<evidence type="ECO:0000256" key="4">
    <source>
        <dbReference type="ARBA" id="ARBA00022984"/>
    </source>
</evidence>
<dbReference type="RefSeq" id="WP_185056330.1">
    <property type="nucleotide sequence ID" value="NZ_BAABIX010000032.1"/>
</dbReference>
<keyword evidence="5 6" id="KW-0961">Cell wall biogenesis/degradation</keyword>
<keyword evidence="7" id="KW-0732">Signal</keyword>
<feature type="domain" description="L,D-TPase catalytic" evidence="8">
    <location>
        <begin position="135"/>
        <end position="253"/>
    </location>
</feature>
<proteinExistence type="predicted"/>
<dbReference type="AlphaFoldDB" id="A0A840PIY7"/>
<keyword evidence="3 6" id="KW-0133">Cell shape</keyword>
<keyword evidence="10" id="KW-1185">Reference proteome</keyword>
<dbReference type="Pfam" id="PF03734">
    <property type="entry name" value="YkuD"/>
    <property type="match status" value="1"/>
</dbReference>
<dbReference type="GO" id="GO:0008360">
    <property type="term" value="P:regulation of cell shape"/>
    <property type="evidence" value="ECO:0007669"/>
    <property type="project" value="UniProtKB-UniRule"/>
</dbReference>
<dbReference type="PANTHER" id="PTHR30582:SF2">
    <property type="entry name" value="L,D-TRANSPEPTIDASE YCIB-RELATED"/>
    <property type="match status" value="1"/>
</dbReference>
<dbReference type="InterPro" id="IPR038063">
    <property type="entry name" value="Transpep_catalytic_dom"/>
</dbReference>
<protein>
    <submittedName>
        <fullName evidence="9">Lipoprotein-anchoring transpeptidase ErfK/SrfK</fullName>
    </submittedName>
</protein>
<feature type="active site" description="Proton donor/acceptor" evidence="6">
    <location>
        <position position="214"/>
    </location>
</feature>
<dbReference type="CDD" id="cd16913">
    <property type="entry name" value="YkuD_like"/>
    <property type="match status" value="1"/>
</dbReference>
<keyword evidence="9" id="KW-0449">Lipoprotein</keyword>
<comment type="caution">
    <text evidence="9">The sequence shown here is derived from an EMBL/GenBank/DDBJ whole genome shotgun (WGS) entry which is preliminary data.</text>
</comment>
<sequence>MGLRVPKGIPHRRILCVAALLALATGSSVSFATGADSLPQATTYTTLPRAPRDTAPFSAGTGVVVHPTAPRVVRATPGGAAVAVLPSLQLGNPTWVPVVDTAPGWIKVLLPSRPNRATGWISGRGDDLQVARTPYLIKVETGARRLTVLKSGRVTGQWTVAVGAPGTPTPLGRTFLLASLSASDQRSGSPVLPTGAHSATLDTYGGGPGTVAFHGWPRKTVFGKAVSHGCVRVPDDALRALSRVPLGTLVIITR</sequence>
<dbReference type="EMBL" id="JACHGN010000030">
    <property type="protein sequence ID" value="MBB5139498.1"/>
    <property type="molecule type" value="Genomic_DNA"/>
</dbReference>
<evidence type="ECO:0000256" key="7">
    <source>
        <dbReference type="SAM" id="SignalP"/>
    </source>
</evidence>
<dbReference type="UniPathway" id="UPA00219"/>
<dbReference type="PROSITE" id="PS52029">
    <property type="entry name" value="LD_TPASE"/>
    <property type="match status" value="1"/>
</dbReference>
<evidence type="ECO:0000259" key="8">
    <source>
        <dbReference type="PROSITE" id="PS52029"/>
    </source>
</evidence>